<protein>
    <recommendedName>
        <fullName evidence="4">Reverse transcriptase domain-containing protein</fullName>
    </recommendedName>
</protein>
<dbReference type="EMBL" id="CACVKT020000425">
    <property type="protein sequence ID" value="CAC5358968.1"/>
    <property type="molecule type" value="Genomic_DNA"/>
</dbReference>
<sequence length="561" mass="62793">MSCKFKTSKYSGVGCNGQIYQLASLKSDDAELLLSEIGLLNTYKTEEYTICDQHLKYVKEENRLTWVRRKCCIPSSISAHKGLAKGDRKITKDVMCKILSTTGLVVPIGAPICTNCRKDLSVQQKIKPVETICHESYADCATSCIAIAEEKRERHTIVEVNCFSDADSESQPIFSQDSEASVCGIGRLEKLNAYLEITNVSPIKEKTTPLSTSCEKTRQKCVSKALECLTAICSTICPGEGEELDTMVLQATQTLLNEKHTAILIVCSIIFVLDKMNTRGSRKKRKAATKTTTLEATTRQEETQPPIIPDPVPNHFRRSSNDFIFGGSANSDDCLVLMNTFTELCNELGVPIAEDKTIHPITRLTFLGLEIDTVDMVVRIPVAKLIKLRSQLQPMTIKRNIKFKDFVSLVGLLAFCSRAVPSSRAFLRRFYDVIASFRVKKPFFSVRITSEIREDVMIWLEFLKSFNGDSYIIVRQVQEVSTIGGEYTGNSPSGVHRPDLQTEIDRLIVSAVAPNTAKVYQQALRSFNEFRALFQLEDLWPIPLHHITNYIAYMSFTGTAA</sequence>
<feature type="region of interest" description="Disordered" evidence="1">
    <location>
        <begin position="282"/>
        <end position="312"/>
    </location>
</feature>
<evidence type="ECO:0000313" key="3">
    <source>
        <dbReference type="Proteomes" id="UP000507470"/>
    </source>
</evidence>
<reference evidence="2 3" key="1">
    <citation type="submission" date="2020-06" db="EMBL/GenBank/DDBJ databases">
        <authorList>
            <person name="Li R."/>
            <person name="Bekaert M."/>
        </authorList>
    </citation>
    <scope>NUCLEOTIDE SEQUENCE [LARGE SCALE GENOMIC DNA]</scope>
    <source>
        <strain evidence="3">wild</strain>
    </source>
</reference>
<dbReference type="OrthoDB" id="5982322at2759"/>
<evidence type="ECO:0008006" key="4">
    <source>
        <dbReference type="Google" id="ProtNLM"/>
    </source>
</evidence>
<dbReference type="PANTHER" id="PTHR33050:SF8">
    <property type="entry name" value="REVERSE TRANSCRIPTASE DOMAIN-CONTAINING PROTEIN"/>
    <property type="match status" value="1"/>
</dbReference>
<dbReference type="SUPFAM" id="SSF56672">
    <property type="entry name" value="DNA/RNA polymerases"/>
    <property type="match status" value="1"/>
</dbReference>
<name>A0A6J8A0F9_MYTCO</name>
<dbReference type="PANTHER" id="PTHR33050">
    <property type="entry name" value="REVERSE TRANSCRIPTASE DOMAIN-CONTAINING PROTEIN"/>
    <property type="match status" value="1"/>
</dbReference>
<evidence type="ECO:0000256" key="1">
    <source>
        <dbReference type="SAM" id="MobiDB-lite"/>
    </source>
</evidence>
<proteinExistence type="predicted"/>
<gene>
    <name evidence="2" type="ORF">MCOR_2000</name>
</gene>
<dbReference type="AlphaFoldDB" id="A0A6J8A0F9"/>
<accession>A0A6J8A0F9</accession>
<keyword evidence="3" id="KW-1185">Reference proteome</keyword>
<dbReference type="InterPro" id="IPR052055">
    <property type="entry name" value="Hepadnavirus_pol/RT"/>
</dbReference>
<dbReference type="InterPro" id="IPR043502">
    <property type="entry name" value="DNA/RNA_pol_sf"/>
</dbReference>
<evidence type="ECO:0000313" key="2">
    <source>
        <dbReference type="EMBL" id="CAC5358968.1"/>
    </source>
</evidence>
<dbReference type="Proteomes" id="UP000507470">
    <property type="component" value="Unassembled WGS sequence"/>
</dbReference>
<organism evidence="2 3">
    <name type="scientific">Mytilus coruscus</name>
    <name type="common">Sea mussel</name>
    <dbReference type="NCBI Taxonomy" id="42192"/>
    <lineage>
        <taxon>Eukaryota</taxon>
        <taxon>Metazoa</taxon>
        <taxon>Spiralia</taxon>
        <taxon>Lophotrochozoa</taxon>
        <taxon>Mollusca</taxon>
        <taxon>Bivalvia</taxon>
        <taxon>Autobranchia</taxon>
        <taxon>Pteriomorphia</taxon>
        <taxon>Mytilida</taxon>
        <taxon>Mytiloidea</taxon>
        <taxon>Mytilidae</taxon>
        <taxon>Mytilinae</taxon>
        <taxon>Mytilus</taxon>
    </lineage>
</organism>